<comment type="caution">
    <text evidence="2">The sequence shown here is derived from an EMBL/GenBank/DDBJ whole genome shotgun (WGS) entry which is preliminary data.</text>
</comment>
<keyword evidence="1" id="KW-0812">Transmembrane</keyword>
<name>A0AAW2HXS5_9NEOP</name>
<keyword evidence="1" id="KW-0472">Membrane</keyword>
<dbReference type="EMBL" id="JARGDH010000003">
    <property type="protein sequence ID" value="KAL0274376.1"/>
    <property type="molecule type" value="Genomic_DNA"/>
</dbReference>
<dbReference type="AlphaFoldDB" id="A0AAW2HXS5"/>
<organism evidence="2">
    <name type="scientific">Menopon gallinae</name>
    <name type="common">poultry shaft louse</name>
    <dbReference type="NCBI Taxonomy" id="328185"/>
    <lineage>
        <taxon>Eukaryota</taxon>
        <taxon>Metazoa</taxon>
        <taxon>Ecdysozoa</taxon>
        <taxon>Arthropoda</taxon>
        <taxon>Hexapoda</taxon>
        <taxon>Insecta</taxon>
        <taxon>Pterygota</taxon>
        <taxon>Neoptera</taxon>
        <taxon>Paraneoptera</taxon>
        <taxon>Psocodea</taxon>
        <taxon>Troctomorpha</taxon>
        <taxon>Phthiraptera</taxon>
        <taxon>Amblycera</taxon>
        <taxon>Menoponidae</taxon>
        <taxon>Menopon</taxon>
    </lineage>
</organism>
<feature type="transmembrane region" description="Helical" evidence="1">
    <location>
        <begin position="93"/>
        <end position="117"/>
    </location>
</feature>
<sequence>MRTDKSPIWSAVRYIAYLEKARRERSSEAEILERSIDVSDAGTKAPLRPEYYPHVFQQSVTLTAKMWHGGNSTGFSGASEDWRWSTWRIPPEYAPLLIGFCCGVAVVLLAISATVVWRCILIPNRKDEYSKNIYEEVNPHPGNNGAIPVSRDSAVFAFRNGEWGYQSRLVDRSSTIYRSATLGTIPVHSCFCENENKRKSTRPNSQSLADDLETQALLHKVVPKFLPDNALSCNHSEEDDIKERSKSTPALEDLYAKVNFSKKRKNRMRKDEAAIIALSKSRSGHDSNSIALADGAIVVYNERTAL</sequence>
<protein>
    <submittedName>
        <fullName evidence="2">Uncharacterized protein</fullName>
    </submittedName>
</protein>
<gene>
    <name evidence="2" type="ORF">PYX00_006820</name>
</gene>
<accession>A0AAW2HXS5</accession>
<evidence type="ECO:0000313" key="2">
    <source>
        <dbReference type="EMBL" id="KAL0274376.1"/>
    </source>
</evidence>
<reference evidence="2" key="1">
    <citation type="journal article" date="2024" name="Gigascience">
        <title>Chromosome-level genome of the poultry shaft louse Menopon gallinae provides insight into the host-switching and adaptive evolution of parasitic lice.</title>
        <authorList>
            <person name="Xu Y."/>
            <person name="Ma L."/>
            <person name="Liu S."/>
            <person name="Liang Y."/>
            <person name="Liu Q."/>
            <person name="He Z."/>
            <person name="Tian L."/>
            <person name="Duan Y."/>
            <person name="Cai W."/>
            <person name="Li H."/>
            <person name="Song F."/>
        </authorList>
    </citation>
    <scope>NUCLEOTIDE SEQUENCE</scope>
    <source>
        <strain evidence="2">Cailab_2023a</strain>
    </source>
</reference>
<proteinExistence type="predicted"/>
<keyword evidence="1" id="KW-1133">Transmembrane helix</keyword>
<evidence type="ECO:0000256" key="1">
    <source>
        <dbReference type="SAM" id="Phobius"/>
    </source>
</evidence>